<dbReference type="Gene3D" id="3.40.50.20">
    <property type="match status" value="1"/>
</dbReference>
<evidence type="ECO:0000313" key="4">
    <source>
        <dbReference type="Proteomes" id="UP000070383"/>
    </source>
</evidence>
<dbReference type="InterPro" id="IPR048764">
    <property type="entry name" value="PylC_N"/>
</dbReference>
<dbReference type="InterPro" id="IPR011761">
    <property type="entry name" value="ATP-grasp"/>
</dbReference>
<organism evidence="3 4">
    <name type="scientific">Anaerococcus tetradius</name>
    <dbReference type="NCBI Taxonomy" id="33036"/>
    <lineage>
        <taxon>Bacteria</taxon>
        <taxon>Bacillati</taxon>
        <taxon>Bacillota</taxon>
        <taxon>Tissierellia</taxon>
        <taxon>Tissierellales</taxon>
        <taxon>Peptoniphilaceae</taxon>
        <taxon>Anaerococcus</taxon>
    </lineage>
</organism>
<keyword evidence="4" id="KW-1185">Reference proteome</keyword>
<dbReference type="Pfam" id="PF21360">
    <property type="entry name" value="PylC-like_N"/>
    <property type="match status" value="1"/>
</dbReference>
<proteinExistence type="predicted"/>
<reference evidence="4" key="1">
    <citation type="submission" date="2016-01" db="EMBL/GenBank/DDBJ databases">
        <authorList>
            <person name="Mitreva M."/>
            <person name="Pepin K.H."/>
            <person name="Mihindukulasuriya K.A."/>
            <person name="Fulton R."/>
            <person name="Fronick C."/>
            <person name="O'Laughlin M."/>
            <person name="Miner T."/>
            <person name="Herter B."/>
            <person name="Rosa B.A."/>
            <person name="Cordes M."/>
            <person name="Tomlinson C."/>
            <person name="Wollam A."/>
            <person name="Palsikar V.B."/>
            <person name="Mardis E.R."/>
            <person name="Wilson R.K."/>
        </authorList>
    </citation>
    <scope>NUCLEOTIDE SEQUENCE [LARGE SCALE GENOMIC DNA]</scope>
    <source>
        <strain evidence="4">MJR8151</strain>
    </source>
</reference>
<evidence type="ECO:0000313" key="3">
    <source>
        <dbReference type="EMBL" id="KWZ78067.1"/>
    </source>
</evidence>
<evidence type="ECO:0000259" key="2">
    <source>
        <dbReference type="PROSITE" id="PS50975"/>
    </source>
</evidence>
<dbReference type="EMBL" id="LRPM01000034">
    <property type="protein sequence ID" value="KWZ78067.1"/>
    <property type="molecule type" value="Genomic_DNA"/>
</dbReference>
<dbReference type="OrthoDB" id="9804197at2"/>
<accession>A0A133KEV2</accession>
<gene>
    <name evidence="3" type="ORF">HMPREF3200_00963</name>
</gene>
<keyword evidence="1" id="KW-0067">ATP-binding</keyword>
<dbReference type="Gene3D" id="3.30.470.20">
    <property type="entry name" value="ATP-grasp fold, B domain"/>
    <property type="match status" value="1"/>
</dbReference>
<feature type="domain" description="ATP-grasp" evidence="2">
    <location>
        <begin position="124"/>
        <end position="325"/>
    </location>
</feature>
<protein>
    <submittedName>
        <fullName evidence="3">ATP-grasp domain protein</fullName>
    </submittedName>
</protein>
<evidence type="ECO:0000256" key="1">
    <source>
        <dbReference type="PROSITE-ProRule" id="PRU00409"/>
    </source>
</evidence>
<dbReference type="PROSITE" id="PS50975">
    <property type="entry name" value="ATP_GRASP"/>
    <property type="match status" value="1"/>
</dbReference>
<dbReference type="SUPFAM" id="SSF56059">
    <property type="entry name" value="Glutathione synthetase ATP-binding domain-like"/>
    <property type="match status" value="1"/>
</dbReference>
<name>A0A133KEV2_9FIRM</name>
<dbReference type="Proteomes" id="UP000070383">
    <property type="component" value="Unassembled WGS sequence"/>
</dbReference>
<comment type="caution">
    <text evidence="3">The sequence shown here is derived from an EMBL/GenBank/DDBJ whole genome shotgun (WGS) entry which is preliminary data.</text>
</comment>
<dbReference type="GO" id="GO:0046872">
    <property type="term" value="F:metal ion binding"/>
    <property type="evidence" value="ECO:0007669"/>
    <property type="project" value="InterPro"/>
</dbReference>
<keyword evidence="1" id="KW-0547">Nucleotide-binding</keyword>
<dbReference type="AlphaFoldDB" id="A0A133KEV2"/>
<dbReference type="Pfam" id="PF15632">
    <property type="entry name" value="ATPgrasp_Ter"/>
    <property type="match status" value="1"/>
</dbReference>
<dbReference type="GO" id="GO:0005524">
    <property type="term" value="F:ATP binding"/>
    <property type="evidence" value="ECO:0007669"/>
    <property type="project" value="UniProtKB-UniRule"/>
</dbReference>
<dbReference type="Gene3D" id="3.30.1490.20">
    <property type="entry name" value="ATP-grasp fold, A domain"/>
    <property type="match status" value="1"/>
</dbReference>
<dbReference type="PATRIC" id="fig|33036.3.peg.955"/>
<dbReference type="InterPro" id="IPR013815">
    <property type="entry name" value="ATP_grasp_subdomain_1"/>
</dbReference>
<sequence length="360" mass="40576">MIIMKDITILISASGSPTIPGLIDCFKKNGERSIRIVGIDMIDEPSINFLVDKFYKVPPVTDPDYIDIVLDICKKESIDIYFPNISYEVTIVSRRKLDFYDIGTIISTPNNQSANIANNKLLLYEFLQSSGIDVPKFYGVNSIKDFEDGCNYIGYPDVAVCIKIVDGSGSRGVRIIDSKRNRYQIFVNEKPNSFFISYSDMKNILSESKDKFHEMLLVEYLPGNEYTVDLLADSGTVRYIAGRENIISLMSIAQECIVRRDDLAYKICEDIVKNLNLDGNIGFDFMRDKNGKAVLMDLNPRITATVSVIAAAGLNLPYLRIKQLLGEELPDVNVKYGTRLKRRYSEIYTDANGNLINIGL</sequence>
<dbReference type="STRING" id="33036.HMPREF3200_00963"/>